<reference evidence="1 2" key="1">
    <citation type="journal article" date="2024" name="Chem. Sci.">
        <title>Discovery of megapolipeptins by genome mining of a Burkholderiales bacteria collection.</title>
        <authorList>
            <person name="Paulo B.S."/>
            <person name="Recchia M.J.J."/>
            <person name="Lee S."/>
            <person name="Fergusson C.H."/>
            <person name="Romanowski S.B."/>
            <person name="Hernandez A."/>
            <person name="Krull N."/>
            <person name="Liu D.Y."/>
            <person name="Cavanagh H."/>
            <person name="Bos A."/>
            <person name="Gray C.A."/>
            <person name="Murphy B.T."/>
            <person name="Linington R.G."/>
            <person name="Eustaquio A.S."/>
        </authorList>
    </citation>
    <scope>NUCLEOTIDE SEQUENCE [LARGE SCALE GENOMIC DNA]</scope>
    <source>
        <strain evidence="1 2">RL21-008-BIB-A</strain>
    </source>
</reference>
<sequence>MSTESIIRCAALGTGGALVGGLLGGTKGAIGGAVAGLAACAVIEYSSRQTKTASEVDREYKAANRNRLPPAAKIDSYSTVVTPNAPVKAGDTIKVNSAIRAVSGAQEQVTEVKEVLVAYAPSGDEFKRGEKIVSSTPGSGEYDNSFSLRLPQGAPQGTYKIKTQVFLNGKPGATRESSVQFARVNGQPGLVMVAAASTTTDAGVNAQ</sequence>
<gene>
    <name evidence="1" type="ORF">PQR62_05440</name>
</gene>
<organism evidence="1 2">
    <name type="scientific">Herbaspirillum lusitanum</name>
    <dbReference type="NCBI Taxonomy" id="213312"/>
    <lineage>
        <taxon>Bacteria</taxon>
        <taxon>Pseudomonadati</taxon>
        <taxon>Pseudomonadota</taxon>
        <taxon>Betaproteobacteria</taxon>
        <taxon>Burkholderiales</taxon>
        <taxon>Oxalobacteraceae</taxon>
        <taxon>Herbaspirillum</taxon>
    </lineage>
</organism>
<comment type="caution">
    <text evidence="1">The sequence shown here is derived from an EMBL/GenBank/DDBJ whole genome shotgun (WGS) entry which is preliminary data.</text>
</comment>
<evidence type="ECO:0000313" key="1">
    <source>
        <dbReference type="EMBL" id="MFL9923692.1"/>
    </source>
</evidence>
<proteinExistence type="predicted"/>
<dbReference type="RefSeq" id="WP_408155564.1">
    <property type="nucleotide sequence ID" value="NZ_JAQQFM010000002.1"/>
</dbReference>
<accession>A0ABW9A5P1</accession>
<evidence type="ECO:0000313" key="2">
    <source>
        <dbReference type="Proteomes" id="UP001629246"/>
    </source>
</evidence>
<protein>
    <recommendedName>
        <fullName evidence="3">Glycine zipper domain-containing protein</fullName>
    </recommendedName>
</protein>
<dbReference type="EMBL" id="JAQQFM010000002">
    <property type="protein sequence ID" value="MFL9923692.1"/>
    <property type="molecule type" value="Genomic_DNA"/>
</dbReference>
<evidence type="ECO:0008006" key="3">
    <source>
        <dbReference type="Google" id="ProtNLM"/>
    </source>
</evidence>
<keyword evidence="2" id="KW-1185">Reference proteome</keyword>
<name>A0ABW9A5P1_9BURK</name>
<dbReference type="Proteomes" id="UP001629246">
    <property type="component" value="Unassembled WGS sequence"/>
</dbReference>